<feature type="compositionally biased region" description="Polar residues" evidence="1">
    <location>
        <begin position="1"/>
        <end position="23"/>
    </location>
</feature>
<comment type="caution">
    <text evidence="2">The sequence shown here is derived from an EMBL/GenBank/DDBJ whole genome shotgun (WGS) entry which is preliminary data.</text>
</comment>
<accession>A0ABR3EV22</accession>
<dbReference type="Proteomes" id="UP001465976">
    <property type="component" value="Unassembled WGS sequence"/>
</dbReference>
<organism evidence="2 3">
    <name type="scientific">Marasmius crinis-equi</name>
    <dbReference type="NCBI Taxonomy" id="585013"/>
    <lineage>
        <taxon>Eukaryota</taxon>
        <taxon>Fungi</taxon>
        <taxon>Dikarya</taxon>
        <taxon>Basidiomycota</taxon>
        <taxon>Agaricomycotina</taxon>
        <taxon>Agaricomycetes</taxon>
        <taxon>Agaricomycetidae</taxon>
        <taxon>Agaricales</taxon>
        <taxon>Marasmiineae</taxon>
        <taxon>Marasmiaceae</taxon>
        <taxon>Marasmius</taxon>
    </lineage>
</organism>
<evidence type="ECO:0000313" key="2">
    <source>
        <dbReference type="EMBL" id="KAL0566757.1"/>
    </source>
</evidence>
<keyword evidence="3" id="KW-1185">Reference proteome</keyword>
<sequence>MPPTNTGSGTQNNNAGSGTQNNYHGGLGIRTSTWDLEICSSILAMVHRGLRLLEMQWQE</sequence>
<protein>
    <submittedName>
        <fullName evidence="2">Uncharacterized protein</fullName>
    </submittedName>
</protein>
<name>A0ABR3EV22_9AGAR</name>
<feature type="region of interest" description="Disordered" evidence="1">
    <location>
        <begin position="1"/>
        <end position="24"/>
    </location>
</feature>
<reference evidence="2 3" key="1">
    <citation type="submission" date="2024-02" db="EMBL/GenBank/DDBJ databases">
        <title>A draft genome for the cacao thread blight pathogen Marasmius crinis-equi.</title>
        <authorList>
            <person name="Cohen S.P."/>
            <person name="Baruah I.K."/>
            <person name="Amoako-Attah I."/>
            <person name="Bukari Y."/>
            <person name="Meinhardt L.W."/>
            <person name="Bailey B.A."/>
        </authorList>
    </citation>
    <scope>NUCLEOTIDE SEQUENCE [LARGE SCALE GENOMIC DNA]</scope>
    <source>
        <strain evidence="2 3">GH-76</strain>
    </source>
</reference>
<dbReference type="EMBL" id="JBAHYK010001785">
    <property type="protein sequence ID" value="KAL0566757.1"/>
    <property type="molecule type" value="Genomic_DNA"/>
</dbReference>
<evidence type="ECO:0000313" key="3">
    <source>
        <dbReference type="Proteomes" id="UP001465976"/>
    </source>
</evidence>
<evidence type="ECO:0000256" key="1">
    <source>
        <dbReference type="SAM" id="MobiDB-lite"/>
    </source>
</evidence>
<proteinExistence type="predicted"/>
<gene>
    <name evidence="2" type="ORF">V5O48_015246</name>
</gene>